<gene>
    <name evidence="8" type="ORF">CDAUBV1_LOCUS2619</name>
</gene>
<evidence type="ECO:0000313" key="9">
    <source>
        <dbReference type="Proteomes" id="UP001497525"/>
    </source>
</evidence>
<name>A0AAV2T5F7_CALDB</name>
<evidence type="ECO:0000313" key="8">
    <source>
        <dbReference type="EMBL" id="CAL5130558.1"/>
    </source>
</evidence>
<dbReference type="GO" id="GO:0005681">
    <property type="term" value="C:spliceosomal complex"/>
    <property type="evidence" value="ECO:0007669"/>
    <property type="project" value="UniProtKB-UniRule"/>
</dbReference>
<comment type="subcellular location">
    <subcellularLocation>
        <location evidence="1">Cytoplasm</location>
    </subcellularLocation>
</comment>
<keyword evidence="3 7" id="KW-0507">mRNA processing</keyword>
<dbReference type="Gene3D" id="1.20.58.1070">
    <property type="match status" value="1"/>
</dbReference>
<dbReference type="InterPro" id="IPR017364">
    <property type="entry name" value="GEMIN2"/>
</dbReference>
<organism evidence="8 9">
    <name type="scientific">Calicophoron daubneyi</name>
    <name type="common">Rumen fluke</name>
    <name type="synonym">Paramphistomum daubneyi</name>
    <dbReference type="NCBI Taxonomy" id="300641"/>
    <lineage>
        <taxon>Eukaryota</taxon>
        <taxon>Metazoa</taxon>
        <taxon>Spiralia</taxon>
        <taxon>Lophotrochozoa</taxon>
        <taxon>Platyhelminthes</taxon>
        <taxon>Trematoda</taxon>
        <taxon>Digenea</taxon>
        <taxon>Plagiorchiida</taxon>
        <taxon>Pronocephalata</taxon>
        <taxon>Paramphistomoidea</taxon>
        <taxon>Paramphistomidae</taxon>
        <taxon>Calicophoron</taxon>
    </lineage>
</organism>
<dbReference type="PANTHER" id="PTHR12794:SF0">
    <property type="entry name" value="GEM-ASSOCIATED PROTEIN 2"/>
    <property type="match status" value="1"/>
</dbReference>
<dbReference type="PANTHER" id="PTHR12794">
    <property type="entry name" value="GEMIN2"/>
    <property type="match status" value="1"/>
</dbReference>
<sequence length="237" mass="26923">MDVEKGYSSSDAEDLKSEFLTQAFPVPDSDVTASPDIDKALTNPEEYIKYVRCEAARYPDVFYTPVGSQGDAEFTEVPDSKPLKPVSSSPDRITFCSVWFAEVVQEYQCLKRILLERTDKGSELKKVTPFEGSPLLSWIALRTRAELYRLLEEAVLHCTKKRWNVNVGRWIFALLVALEPPIDPDMCHLLRAIAKRCRKLKKDSNHAEEQSKSTTNFFDLCVHLVAKSFGQADLLEQ</sequence>
<dbReference type="GO" id="GO:0000245">
    <property type="term" value="P:spliceosomal complex assembly"/>
    <property type="evidence" value="ECO:0007669"/>
    <property type="project" value="UniProtKB-UniRule"/>
</dbReference>
<keyword evidence="4 7" id="KW-0508">mRNA splicing</keyword>
<comment type="caution">
    <text evidence="8">The sequence shown here is derived from an EMBL/GenBank/DDBJ whole genome shotgun (WGS) entry which is preliminary data.</text>
</comment>
<dbReference type="PIRSF" id="PIRSF038038">
    <property type="entry name" value="SMN_Gemin2"/>
    <property type="match status" value="1"/>
</dbReference>
<evidence type="ECO:0000256" key="7">
    <source>
        <dbReference type="PIRNR" id="PIRNR038038"/>
    </source>
</evidence>
<proteinExistence type="inferred from homology"/>
<evidence type="ECO:0000256" key="5">
    <source>
        <dbReference type="ARBA" id="ARBA00025758"/>
    </source>
</evidence>
<evidence type="ECO:0000256" key="1">
    <source>
        <dbReference type="ARBA" id="ARBA00004496"/>
    </source>
</evidence>
<comment type="subunit">
    <text evidence="7">Part of the core SMN complex.</text>
</comment>
<evidence type="ECO:0000256" key="4">
    <source>
        <dbReference type="ARBA" id="ARBA00023187"/>
    </source>
</evidence>
<dbReference type="GO" id="GO:0032797">
    <property type="term" value="C:SMN complex"/>
    <property type="evidence" value="ECO:0007669"/>
    <property type="project" value="UniProtKB-UniRule"/>
</dbReference>
<dbReference type="EMBL" id="CAXLJL010000068">
    <property type="protein sequence ID" value="CAL5130558.1"/>
    <property type="molecule type" value="Genomic_DNA"/>
</dbReference>
<evidence type="ECO:0000256" key="6">
    <source>
        <dbReference type="ARBA" id="ARBA00047179"/>
    </source>
</evidence>
<dbReference type="GO" id="GO:0000387">
    <property type="term" value="P:spliceosomal snRNP assembly"/>
    <property type="evidence" value="ECO:0007669"/>
    <property type="project" value="UniProtKB-UniRule"/>
</dbReference>
<dbReference type="AlphaFoldDB" id="A0AAV2T5F7"/>
<evidence type="ECO:0000256" key="3">
    <source>
        <dbReference type="ARBA" id="ARBA00022664"/>
    </source>
</evidence>
<evidence type="ECO:0000256" key="2">
    <source>
        <dbReference type="ARBA" id="ARBA00022490"/>
    </source>
</evidence>
<dbReference type="InterPro" id="IPR035426">
    <property type="entry name" value="Gemin2/Brr1"/>
</dbReference>
<comment type="similarity">
    <text evidence="5 7">Belongs to the gemin-2 family.</text>
</comment>
<accession>A0AAV2T5F7</accession>
<keyword evidence="2 7" id="KW-0963">Cytoplasm</keyword>
<dbReference type="Pfam" id="PF04938">
    <property type="entry name" value="SIP1"/>
    <property type="match status" value="1"/>
</dbReference>
<reference evidence="8" key="1">
    <citation type="submission" date="2024-06" db="EMBL/GenBank/DDBJ databases">
        <authorList>
            <person name="Liu X."/>
            <person name="Lenzi L."/>
            <person name="Haldenby T S."/>
            <person name="Uol C."/>
        </authorList>
    </citation>
    <scope>NUCLEOTIDE SEQUENCE</scope>
</reference>
<comment type="function">
    <text evidence="7">The SMN complex catalyzes the assembly of small nuclear ribonucleoproteins (snRNPs), the building blocks of the spliceosome, and thereby plays an important role in the splicing of cellular pre-mRNAs.</text>
</comment>
<protein>
    <recommendedName>
        <fullName evidence="6 7">Gem-associated protein 2</fullName>
    </recommendedName>
</protein>
<dbReference type="Proteomes" id="UP001497525">
    <property type="component" value="Unassembled WGS sequence"/>
</dbReference>